<dbReference type="EMBL" id="SMKL01000016">
    <property type="protein sequence ID" value="TDC52247.1"/>
    <property type="molecule type" value="Genomic_DNA"/>
</dbReference>
<sequence>MAQAGSPIWVPPPICMIWFPSRSIGRTSQLWFCAFQVNTYSVSRRNIVILLLLAARPGRDPSVPELAHYFG</sequence>
<evidence type="ECO:0000313" key="2">
    <source>
        <dbReference type="Proteomes" id="UP000295621"/>
    </source>
</evidence>
<dbReference type="AlphaFoldDB" id="A0A4R4RQS1"/>
<name>A0A4R4RQS1_9ACTN</name>
<reference evidence="1 2" key="1">
    <citation type="submission" date="2019-02" db="EMBL/GenBank/DDBJ databases">
        <title>Draft genome sequences of novel Actinobacteria.</title>
        <authorList>
            <person name="Sahin N."/>
            <person name="Ay H."/>
            <person name="Saygin H."/>
        </authorList>
    </citation>
    <scope>NUCLEOTIDE SEQUENCE [LARGE SCALE GENOMIC DNA]</scope>
    <source>
        <strain evidence="1 2">KC603</strain>
    </source>
</reference>
<comment type="caution">
    <text evidence="1">The sequence shown here is derived from an EMBL/GenBank/DDBJ whole genome shotgun (WGS) entry which is preliminary data.</text>
</comment>
<evidence type="ECO:0000313" key="1">
    <source>
        <dbReference type="EMBL" id="TDC52247.1"/>
    </source>
</evidence>
<keyword evidence="2" id="KW-1185">Reference proteome</keyword>
<dbReference type="Proteomes" id="UP000295621">
    <property type="component" value="Unassembled WGS sequence"/>
</dbReference>
<dbReference type="RefSeq" id="WP_131981596.1">
    <property type="nucleotide sequence ID" value="NZ_SMKL01000016.1"/>
</dbReference>
<protein>
    <submittedName>
        <fullName evidence="1">Uncharacterized protein</fullName>
    </submittedName>
</protein>
<proteinExistence type="predicted"/>
<gene>
    <name evidence="1" type="ORF">E1212_09315</name>
</gene>
<accession>A0A4R4RQS1</accession>
<organism evidence="1 2">
    <name type="scientific">Jiangella ureilytica</name>
    <dbReference type="NCBI Taxonomy" id="2530374"/>
    <lineage>
        <taxon>Bacteria</taxon>
        <taxon>Bacillati</taxon>
        <taxon>Actinomycetota</taxon>
        <taxon>Actinomycetes</taxon>
        <taxon>Jiangellales</taxon>
        <taxon>Jiangellaceae</taxon>
        <taxon>Jiangella</taxon>
    </lineage>
</organism>